<evidence type="ECO:0000256" key="1">
    <source>
        <dbReference type="SAM" id="MobiDB-lite"/>
    </source>
</evidence>
<name>A0A2N9EK71_FAGSY</name>
<proteinExistence type="predicted"/>
<accession>A0A2N9EK71</accession>
<organism evidence="2">
    <name type="scientific">Fagus sylvatica</name>
    <name type="common">Beechnut</name>
    <dbReference type="NCBI Taxonomy" id="28930"/>
    <lineage>
        <taxon>Eukaryota</taxon>
        <taxon>Viridiplantae</taxon>
        <taxon>Streptophyta</taxon>
        <taxon>Embryophyta</taxon>
        <taxon>Tracheophyta</taxon>
        <taxon>Spermatophyta</taxon>
        <taxon>Magnoliopsida</taxon>
        <taxon>eudicotyledons</taxon>
        <taxon>Gunneridae</taxon>
        <taxon>Pentapetalae</taxon>
        <taxon>rosids</taxon>
        <taxon>fabids</taxon>
        <taxon>Fagales</taxon>
        <taxon>Fagaceae</taxon>
        <taxon>Fagus</taxon>
    </lineage>
</organism>
<feature type="region of interest" description="Disordered" evidence="1">
    <location>
        <begin position="16"/>
        <end position="73"/>
    </location>
</feature>
<protein>
    <submittedName>
        <fullName evidence="2">Uncharacterized protein</fullName>
    </submittedName>
</protein>
<dbReference type="AlphaFoldDB" id="A0A2N9EK71"/>
<evidence type="ECO:0000313" key="2">
    <source>
        <dbReference type="EMBL" id="SPC75014.1"/>
    </source>
</evidence>
<sequence length="239" mass="27107">MGSGVEWTANDEEKMAVICDTFTESRDRQRAEQRHTESRDRKQRAEQRQRAETELTGGGGSEKQRVEERESGVETKRREIEWLRKVREKIFKFEIYAKRRRFGSPRTGPVPNPYRNFFFGRNRVRLGYACSGTPAVYVPTTYPVPVGAIILYTYVFHMLAPPPEGTFDIEDGNLPIKSPPKEDGAAEQVPLLTQEEAASTKSNASEKGKVRTNRYSSTNLSVRKCVASATIITLEKCLP</sequence>
<feature type="compositionally biased region" description="Basic and acidic residues" evidence="1">
    <location>
        <begin position="23"/>
        <end position="53"/>
    </location>
</feature>
<feature type="compositionally biased region" description="Basic and acidic residues" evidence="1">
    <location>
        <begin position="62"/>
        <end position="73"/>
    </location>
</feature>
<dbReference type="EMBL" id="OIVN01000139">
    <property type="protein sequence ID" value="SPC75014.1"/>
    <property type="molecule type" value="Genomic_DNA"/>
</dbReference>
<gene>
    <name evidence="2" type="ORF">FSB_LOCUS2896</name>
</gene>
<reference evidence="2" key="1">
    <citation type="submission" date="2018-02" db="EMBL/GenBank/DDBJ databases">
        <authorList>
            <person name="Cohen D.B."/>
            <person name="Kent A.D."/>
        </authorList>
    </citation>
    <scope>NUCLEOTIDE SEQUENCE</scope>
</reference>